<evidence type="ECO:0000313" key="2">
    <source>
        <dbReference type="EMBL" id="OLP53463.1"/>
    </source>
</evidence>
<dbReference type="InterPro" id="IPR005302">
    <property type="entry name" value="MoCF_Sase_C"/>
</dbReference>
<dbReference type="GO" id="GO:0030151">
    <property type="term" value="F:molybdenum ion binding"/>
    <property type="evidence" value="ECO:0007669"/>
    <property type="project" value="InterPro"/>
</dbReference>
<gene>
    <name evidence="2" type="ORF">BJF92_01580</name>
</gene>
<dbReference type="InterPro" id="IPR052353">
    <property type="entry name" value="Benzoxazolinone_Detox_Enz"/>
</dbReference>
<reference evidence="2 3" key="1">
    <citation type="submission" date="2016-09" db="EMBL/GenBank/DDBJ databases">
        <title>Rhizobium sp. nov., a novel species isolated from the rice rhizosphere.</title>
        <authorList>
            <person name="Zhao J."/>
            <person name="Zhang X."/>
        </authorList>
    </citation>
    <scope>NUCLEOTIDE SEQUENCE [LARGE SCALE GENOMIC DNA]</scope>
    <source>
        <strain evidence="2 3">MH17</strain>
    </source>
</reference>
<evidence type="ECO:0000313" key="3">
    <source>
        <dbReference type="Proteomes" id="UP000186143"/>
    </source>
</evidence>
<dbReference type="Pfam" id="PF03473">
    <property type="entry name" value="MOSC"/>
    <property type="match status" value="1"/>
</dbReference>
<dbReference type="AlphaFoldDB" id="A0A1Q9AEX0"/>
<dbReference type="InterPro" id="IPR011037">
    <property type="entry name" value="Pyrv_Knase-like_insert_dom_sf"/>
</dbReference>
<protein>
    <submittedName>
        <fullName evidence="2">Molybdenum cofactor biosysynthesis protein</fullName>
    </submittedName>
</protein>
<dbReference type="SUPFAM" id="SSF50800">
    <property type="entry name" value="PK beta-barrel domain-like"/>
    <property type="match status" value="1"/>
</dbReference>
<dbReference type="GO" id="GO:0003824">
    <property type="term" value="F:catalytic activity"/>
    <property type="evidence" value="ECO:0007669"/>
    <property type="project" value="InterPro"/>
</dbReference>
<accession>A0A1Q9AEX0</accession>
<dbReference type="GO" id="GO:0030170">
    <property type="term" value="F:pyridoxal phosphate binding"/>
    <property type="evidence" value="ECO:0007669"/>
    <property type="project" value="InterPro"/>
</dbReference>
<dbReference type="EMBL" id="MKIO01000040">
    <property type="protein sequence ID" value="OLP53463.1"/>
    <property type="molecule type" value="Genomic_DNA"/>
</dbReference>
<dbReference type="PANTHER" id="PTHR30212:SF2">
    <property type="entry name" value="PROTEIN YIIM"/>
    <property type="match status" value="1"/>
</dbReference>
<dbReference type="RefSeq" id="WP_075636684.1">
    <property type="nucleotide sequence ID" value="NZ_MKIO01000040.1"/>
</dbReference>
<evidence type="ECO:0000259" key="1">
    <source>
        <dbReference type="PROSITE" id="PS51340"/>
    </source>
</evidence>
<dbReference type="PROSITE" id="PS51340">
    <property type="entry name" value="MOSC"/>
    <property type="match status" value="1"/>
</dbReference>
<organism evidence="2 3">
    <name type="scientific">Xaviernesmea rhizosphaerae</name>
    <dbReference type="NCBI Taxonomy" id="1672749"/>
    <lineage>
        <taxon>Bacteria</taxon>
        <taxon>Pseudomonadati</taxon>
        <taxon>Pseudomonadota</taxon>
        <taxon>Alphaproteobacteria</taxon>
        <taxon>Hyphomicrobiales</taxon>
        <taxon>Rhizobiaceae</taxon>
        <taxon>Rhizobium/Agrobacterium group</taxon>
        <taxon>Xaviernesmea</taxon>
    </lineage>
</organism>
<proteinExistence type="predicted"/>
<feature type="domain" description="MOSC" evidence="1">
    <location>
        <begin position="26"/>
        <end position="160"/>
    </location>
</feature>
<name>A0A1Q9AEX0_9HYPH</name>
<dbReference type="PANTHER" id="PTHR30212">
    <property type="entry name" value="PROTEIN YIIM"/>
    <property type="match status" value="1"/>
</dbReference>
<sequence>MKILAICLGAPERLPGRRMKTGIFKHATRAGILVDENGLVGDAVCNGEHHGGQDQAVYGLGSVDLDGWSQELGRPLTPGTLGENLVVDGLDSRNVSVGDRFETDDVLMEVTSTRTPCATLSIRMEDRLFAKRFMAVSRPGFYCRVLKSGTLKAGDAVRYLPFAGEPVTMPELLALQPKRVNAQDRARYLASPLHAKLRASLQG</sequence>
<dbReference type="OrthoDB" id="9786134at2"/>
<dbReference type="STRING" id="1672749.BJF92_01580"/>
<dbReference type="Gene3D" id="2.40.33.20">
    <property type="entry name" value="PK beta-barrel domain-like"/>
    <property type="match status" value="1"/>
</dbReference>
<dbReference type="Proteomes" id="UP000186143">
    <property type="component" value="Unassembled WGS sequence"/>
</dbReference>
<comment type="caution">
    <text evidence="2">The sequence shown here is derived from an EMBL/GenBank/DDBJ whole genome shotgun (WGS) entry which is preliminary data.</text>
</comment>